<dbReference type="EC" id="3.6.1.7" evidence="1 2"/>
<dbReference type="EMBL" id="CP021324">
    <property type="protein sequence ID" value="ARS63741.1"/>
    <property type="molecule type" value="Genomic_DNA"/>
</dbReference>
<evidence type="ECO:0000313" key="6">
    <source>
        <dbReference type="Proteomes" id="UP000249949"/>
    </source>
</evidence>
<dbReference type="KEGG" id="nct:NMSP_0109"/>
<dbReference type="PANTHER" id="PTHR47268">
    <property type="entry name" value="ACYLPHOSPHATASE"/>
    <property type="match status" value="1"/>
</dbReference>
<organism evidence="5 6">
    <name type="scientific">Candidatus Nitrosomarinus catalinensis</name>
    <dbReference type="NCBI Taxonomy" id="1898749"/>
    <lineage>
        <taxon>Archaea</taxon>
        <taxon>Nitrososphaerota</taxon>
        <taxon>Nitrososphaeria</taxon>
        <taxon>Nitrosopumilales</taxon>
        <taxon>Nitrosopumilaceae</taxon>
        <taxon>Candidatus Nitrosomarinus</taxon>
    </lineage>
</organism>
<gene>
    <name evidence="5" type="primary">acyP</name>
    <name evidence="5" type="ORF">NMSP_0109</name>
</gene>
<dbReference type="PANTHER" id="PTHR47268:SF4">
    <property type="entry name" value="ACYLPHOSPHATASE"/>
    <property type="match status" value="1"/>
</dbReference>
<feature type="active site" evidence="1">
    <location>
        <position position="38"/>
    </location>
</feature>
<name>A0A2Z2HHN0_9ARCH</name>
<dbReference type="AlphaFoldDB" id="A0A2Z2HHN0"/>
<dbReference type="PROSITE" id="PS51160">
    <property type="entry name" value="ACYLPHOSPHATASE_3"/>
    <property type="match status" value="1"/>
</dbReference>
<evidence type="ECO:0000256" key="2">
    <source>
        <dbReference type="RuleBase" id="RU000553"/>
    </source>
</evidence>
<dbReference type="PROSITE" id="PS00151">
    <property type="entry name" value="ACYLPHOSPHATASE_2"/>
    <property type="match status" value="1"/>
</dbReference>
<feature type="domain" description="Acylphosphatase-like" evidence="4">
    <location>
        <begin position="5"/>
        <end position="92"/>
    </location>
</feature>
<dbReference type="PROSITE" id="PS00150">
    <property type="entry name" value="ACYLPHOSPHATASE_1"/>
    <property type="match status" value="1"/>
</dbReference>
<dbReference type="InterPro" id="IPR017968">
    <property type="entry name" value="Acylphosphatase_CS"/>
</dbReference>
<accession>A0A2Z2HHN0</accession>
<dbReference type="RefSeq" id="WP_086906976.1">
    <property type="nucleotide sequence ID" value="NZ_CP021324.1"/>
</dbReference>
<evidence type="ECO:0000259" key="4">
    <source>
        <dbReference type="PROSITE" id="PS51160"/>
    </source>
</evidence>
<evidence type="ECO:0000313" key="5">
    <source>
        <dbReference type="EMBL" id="ARS63741.1"/>
    </source>
</evidence>
<sequence length="92" mass="10498">MTNQRVRLFVTGRVQGVFFRQSLKAKSIQNNVFGWVKNLPDGRVECVLEGTGDNVSKLVKWAHVGPANSIVENVEIHDEEFNNEFSKFDVLY</sequence>
<dbReference type="InterPro" id="IPR001792">
    <property type="entry name" value="Acylphosphatase-like_dom"/>
</dbReference>
<evidence type="ECO:0000256" key="1">
    <source>
        <dbReference type="PROSITE-ProRule" id="PRU00520"/>
    </source>
</evidence>
<keyword evidence="1 2" id="KW-0378">Hydrolase</keyword>
<keyword evidence="6" id="KW-1185">Reference proteome</keyword>
<dbReference type="InterPro" id="IPR036046">
    <property type="entry name" value="Acylphosphatase-like_dom_sf"/>
</dbReference>
<dbReference type="InterPro" id="IPR020456">
    <property type="entry name" value="Acylphosphatase"/>
</dbReference>
<dbReference type="GO" id="GO:0003998">
    <property type="term" value="F:acylphosphatase activity"/>
    <property type="evidence" value="ECO:0007669"/>
    <property type="project" value="UniProtKB-EC"/>
</dbReference>
<dbReference type="Gene3D" id="3.30.70.100">
    <property type="match status" value="1"/>
</dbReference>
<feature type="active site" evidence="1">
    <location>
        <position position="20"/>
    </location>
</feature>
<evidence type="ECO:0000256" key="3">
    <source>
        <dbReference type="RuleBase" id="RU004168"/>
    </source>
</evidence>
<proteinExistence type="inferred from homology"/>
<dbReference type="OrthoDB" id="6643at2157"/>
<dbReference type="GeneID" id="32900612"/>
<comment type="catalytic activity">
    <reaction evidence="1 2">
        <text>an acyl phosphate + H2O = a carboxylate + phosphate + H(+)</text>
        <dbReference type="Rhea" id="RHEA:14965"/>
        <dbReference type="ChEBI" id="CHEBI:15377"/>
        <dbReference type="ChEBI" id="CHEBI:15378"/>
        <dbReference type="ChEBI" id="CHEBI:29067"/>
        <dbReference type="ChEBI" id="CHEBI:43474"/>
        <dbReference type="ChEBI" id="CHEBI:59918"/>
        <dbReference type="EC" id="3.6.1.7"/>
    </reaction>
</comment>
<dbReference type="Pfam" id="PF00708">
    <property type="entry name" value="Acylphosphatase"/>
    <property type="match status" value="1"/>
</dbReference>
<protein>
    <recommendedName>
        <fullName evidence="1 2">Acylphosphatase</fullName>
        <ecNumber evidence="1 2">3.6.1.7</ecNumber>
    </recommendedName>
</protein>
<dbReference type="Proteomes" id="UP000249949">
    <property type="component" value="Chromosome"/>
</dbReference>
<reference evidence="5 6" key="1">
    <citation type="journal article" date="2017" name="Environ. Microbiol.">
        <title>Genome and epigenome of a novel marine Thaumarchaeota strain suggest viral infection, phosphorothioation DNA modification and multiple restriction systems.</title>
        <authorList>
            <person name="Ahlgren N.A."/>
            <person name="Chen Y."/>
            <person name="Needham D.M."/>
            <person name="Parada A.E."/>
            <person name="Sachdeva R."/>
            <person name="Trinh V."/>
            <person name="Chen T."/>
            <person name="Fuhrman J.A."/>
        </authorList>
    </citation>
    <scope>NUCLEOTIDE SEQUENCE [LARGE SCALE GENOMIC DNA]</scope>
    <source>
        <strain evidence="5 6">SPOT01</strain>
    </source>
</reference>
<dbReference type="SUPFAM" id="SSF54975">
    <property type="entry name" value="Acylphosphatase/BLUF domain-like"/>
    <property type="match status" value="1"/>
</dbReference>
<comment type="similarity">
    <text evidence="3">Belongs to the acylphosphatase family.</text>
</comment>